<evidence type="ECO:0000313" key="16">
    <source>
        <dbReference type="Proteomes" id="UP000266239"/>
    </source>
</evidence>
<dbReference type="PROSITE" id="PS51384">
    <property type="entry name" value="FAD_FR"/>
    <property type="match status" value="1"/>
</dbReference>
<evidence type="ECO:0000256" key="3">
    <source>
        <dbReference type="ARBA" id="ARBA00022989"/>
    </source>
</evidence>
<reference evidence="14 15" key="1">
    <citation type="submission" date="2018-08" db="EMBL/GenBank/DDBJ databases">
        <title>Aphanomyces genome sequencing and annotation.</title>
        <authorList>
            <person name="Minardi D."/>
            <person name="Oidtmann B."/>
            <person name="Van Der Giezen M."/>
            <person name="Studholme D.J."/>
        </authorList>
    </citation>
    <scope>NUCLEOTIDE SEQUENCE [LARGE SCALE GENOMIC DNA]</scope>
    <source>
        <strain evidence="12 15">197901</strain>
        <strain evidence="10 17">D2</strain>
        <strain evidence="13 19">FDL457</strain>
        <strain evidence="11 14">SA</strain>
        <strain evidence="9 18">Si</strain>
        <strain evidence="8 16">Yx</strain>
    </source>
</reference>
<evidence type="ECO:0000313" key="9">
    <source>
        <dbReference type="EMBL" id="RHY58897.1"/>
    </source>
</evidence>
<dbReference type="SFLD" id="SFLDG01168">
    <property type="entry name" value="Ferric_reductase_subgroup_(FRE"/>
    <property type="match status" value="1"/>
</dbReference>
<dbReference type="Pfam" id="PF08030">
    <property type="entry name" value="NAD_binding_6"/>
    <property type="match status" value="1"/>
</dbReference>
<evidence type="ECO:0000256" key="5">
    <source>
        <dbReference type="ARBA" id="ARBA00023136"/>
    </source>
</evidence>
<dbReference type="GO" id="GO:0005886">
    <property type="term" value="C:plasma membrane"/>
    <property type="evidence" value="ECO:0007669"/>
    <property type="project" value="TreeGrafter"/>
</dbReference>
<comment type="subcellular location">
    <subcellularLocation>
        <location evidence="1">Membrane</location>
        <topology evidence="1">Multi-pass membrane protein</topology>
    </subcellularLocation>
</comment>
<dbReference type="AlphaFoldDB" id="A0A397AYE0"/>
<accession>A0A397AYE0</accession>
<gene>
    <name evidence="8" type="ORF">DYB25_003035</name>
    <name evidence="13" type="ORF">DYB26_002806</name>
    <name evidence="10" type="ORF">DYB30_002265</name>
    <name evidence="12" type="ORF">DYB31_008632</name>
    <name evidence="9" type="ORF">DYB34_006764</name>
    <name evidence="11" type="ORF">DYB38_008292</name>
</gene>
<dbReference type="SUPFAM" id="SSF52343">
    <property type="entry name" value="Ferredoxin reductase-like, C-terminal NADP-linked domain"/>
    <property type="match status" value="1"/>
</dbReference>
<dbReference type="Gene3D" id="3.40.50.80">
    <property type="entry name" value="Nucleotide-binding domain of ferredoxin-NADP reductase (FNR) module"/>
    <property type="match status" value="1"/>
</dbReference>
<dbReference type="InterPro" id="IPR050369">
    <property type="entry name" value="RBOH/FRE"/>
</dbReference>
<evidence type="ECO:0000313" key="14">
    <source>
        <dbReference type="Proteomes" id="UP000265716"/>
    </source>
</evidence>
<feature type="transmembrane region" description="Helical" evidence="6">
    <location>
        <begin position="140"/>
        <end position="166"/>
    </location>
</feature>
<keyword evidence="2 6" id="KW-0812">Transmembrane</keyword>
<dbReference type="InterPro" id="IPR039261">
    <property type="entry name" value="FNR_nucleotide-bd"/>
</dbReference>
<evidence type="ECO:0000313" key="18">
    <source>
        <dbReference type="Proteomes" id="UP000283543"/>
    </source>
</evidence>
<feature type="domain" description="FAD-binding FR-type" evidence="7">
    <location>
        <begin position="345"/>
        <end position="457"/>
    </location>
</feature>
<dbReference type="PANTHER" id="PTHR11972">
    <property type="entry name" value="NADPH OXIDASE"/>
    <property type="match status" value="1"/>
</dbReference>
<proteinExistence type="predicted"/>
<evidence type="ECO:0000256" key="4">
    <source>
        <dbReference type="ARBA" id="ARBA00023002"/>
    </source>
</evidence>
<dbReference type="Proteomes" id="UP000266196">
    <property type="component" value="Unassembled WGS sequence"/>
</dbReference>
<dbReference type="InterPro" id="IPR013130">
    <property type="entry name" value="Fe3_Rdtase_TM_dom"/>
</dbReference>
<keyword evidence="3 6" id="KW-1133">Transmembrane helix</keyword>
<keyword evidence="5 6" id="KW-0472">Membrane</keyword>
<name>A0A397AYE0_APHAT</name>
<evidence type="ECO:0000256" key="2">
    <source>
        <dbReference type="ARBA" id="ARBA00022692"/>
    </source>
</evidence>
<evidence type="ECO:0000313" key="15">
    <source>
        <dbReference type="Proteomes" id="UP000266196"/>
    </source>
</evidence>
<dbReference type="VEuPathDB" id="FungiDB:H257_10951"/>
<protein>
    <recommendedName>
        <fullName evidence="7">FAD-binding FR-type domain-containing protein</fullName>
    </recommendedName>
</protein>
<evidence type="ECO:0000313" key="19">
    <source>
        <dbReference type="Proteomes" id="UP000286510"/>
    </source>
</evidence>
<dbReference type="Proteomes" id="UP000266643">
    <property type="component" value="Unassembled WGS sequence"/>
</dbReference>
<dbReference type="Proteomes" id="UP000265716">
    <property type="component" value="Unassembled WGS sequence"/>
</dbReference>
<dbReference type="EMBL" id="QUTA01006254">
    <property type="protein sequence ID" value="RHY11966.1"/>
    <property type="molecule type" value="Genomic_DNA"/>
</dbReference>
<evidence type="ECO:0000313" key="8">
    <source>
        <dbReference type="EMBL" id="RHY11966.1"/>
    </source>
</evidence>
<feature type="transmembrane region" description="Helical" evidence="6">
    <location>
        <begin position="270"/>
        <end position="290"/>
    </location>
</feature>
<dbReference type="PANTHER" id="PTHR11972:SF193">
    <property type="entry name" value="FAD-BINDING FR-TYPE DOMAIN-CONTAINING PROTEIN"/>
    <property type="match status" value="1"/>
</dbReference>
<dbReference type="InterPro" id="IPR017927">
    <property type="entry name" value="FAD-bd_FR_type"/>
</dbReference>
<feature type="transmembrane region" description="Helical" evidence="6">
    <location>
        <begin position="227"/>
        <end position="250"/>
    </location>
</feature>
<dbReference type="InterPro" id="IPR017938">
    <property type="entry name" value="Riboflavin_synthase-like_b-brl"/>
</dbReference>
<dbReference type="EMBL" id="QUTF01004888">
    <property type="protein sequence ID" value="RHZ41417.1"/>
    <property type="molecule type" value="Genomic_DNA"/>
</dbReference>
<keyword evidence="4" id="KW-0560">Oxidoreductase</keyword>
<feature type="transmembrane region" description="Helical" evidence="6">
    <location>
        <begin position="99"/>
        <end position="119"/>
    </location>
</feature>
<evidence type="ECO:0000313" key="13">
    <source>
        <dbReference type="EMBL" id="RHZ41417.1"/>
    </source>
</evidence>
<dbReference type="Pfam" id="PF01794">
    <property type="entry name" value="Ferric_reduct"/>
    <property type="match status" value="1"/>
</dbReference>
<evidence type="ECO:0000313" key="17">
    <source>
        <dbReference type="Proteomes" id="UP000266643"/>
    </source>
</evidence>
<dbReference type="Pfam" id="PF08022">
    <property type="entry name" value="FAD_binding_8"/>
    <property type="match status" value="1"/>
</dbReference>
<dbReference type="EMBL" id="QUTE01010691">
    <property type="protein sequence ID" value="RHZ12599.1"/>
    <property type="molecule type" value="Genomic_DNA"/>
</dbReference>
<evidence type="ECO:0000259" key="7">
    <source>
        <dbReference type="PROSITE" id="PS51384"/>
    </source>
</evidence>
<dbReference type="Proteomes" id="UP000283543">
    <property type="component" value="Unassembled WGS sequence"/>
</dbReference>
<evidence type="ECO:0000256" key="6">
    <source>
        <dbReference type="SAM" id="Phobius"/>
    </source>
</evidence>
<evidence type="ECO:0000313" key="11">
    <source>
        <dbReference type="EMBL" id="RHY66243.1"/>
    </source>
</evidence>
<dbReference type="InterPro" id="IPR013112">
    <property type="entry name" value="FAD-bd_8"/>
</dbReference>
<evidence type="ECO:0000313" key="10">
    <source>
        <dbReference type="EMBL" id="RHY61495.1"/>
    </source>
</evidence>
<feature type="transmembrane region" description="Helical" evidence="6">
    <location>
        <begin position="186"/>
        <end position="206"/>
    </location>
</feature>
<dbReference type="EMBL" id="QUTB01004909">
    <property type="protein sequence ID" value="RHY58897.1"/>
    <property type="molecule type" value="Genomic_DNA"/>
</dbReference>
<dbReference type="EMBL" id="QUTD01005491">
    <property type="protein sequence ID" value="RHY61495.1"/>
    <property type="molecule type" value="Genomic_DNA"/>
</dbReference>
<sequence>MDPISTTYQVVEVSSATTASSLQSASSSRHRAINSGTLLRFRQVLVAVCMVLVVLTPFAYFHPAYDRWISSALIRAWGGIPALVSRTKTSGHSEMAMPTYFVCGMAFPLLIGAAIFAGMEHQNPPLSTLLSRWLQRKPKAFGHAVTNGEVLFLMIWLGGNVAVFGYQWAKRYKPQDASVGHVLEVVALNLAFNGLFNMSVLALPATRHSFWMQFLHISYAHGIKYHRWLGVATIVAFTGHMCHYVALFAVRNSLSLLLPCFSCNVATDGYLQWTITFGGLAYVCFVGMAVTSVPYIRRHHYAVFRSAHWLFLPATVFAVLHWGPILNWLFASMVVYLANRWLSSSSNHPVQVEVAGVFPSIQTCHVTLHCTTPYAPGDVVWLNVPTVSPTQWHPFSVASTPVHTPGLLTVFVRNVGPWTSNLYAYIQDCTAAKVDPIVYVDMSTISVLEPATSLSSRVVFVGGGIGITPLMGQLLHVLHSPQQRPGQIVWLLWHVPDVSMLWCFQSWLQDIEALAAKHGTRLHIRLHVTQECEMGAMHNDDEGDVASMMMADESMATFLQGEAQRMQGVHPRPYVHVNRYQQIWVLAVAVVCSGGLVTSVKYGNVISKTLNPSWWPLQRFIEYVLVVLGSLVALGLAKLWGRRDAVPNIVCQLDDAATKSTSKTDVEALMLHHNVQRGRVVWPDFVQEILQGQSALSSASIGVFVSGPLALQRAVDLHFQPHPLFHVHAEEFEM</sequence>
<comment type="caution">
    <text evidence="8">The sequence shown here is derived from an EMBL/GenBank/DDBJ whole genome shotgun (WGS) entry which is preliminary data.</text>
</comment>
<dbReference type="SUPFAM" id="SSF63380">
    <property type="entry name" value="Riboflavin synthase domain-like"/>
    <property type="match status" value="1"/>
</dbReference>
<dbReference type="GO" id="GO:0016491">
    <property type="term" value="F:oxidoreductase activity"/>
    <property type="evidence" value="ECO:0007669"/>
    <property type="project" value="UniProtKB-KW"/>
</dbReference>
<feature type="transmembrane region" description="Helical" evidence="6">
    <location>
        <begin position="44"/>
        <end position="61"/>
    </location>
</feature>
<dbReference type="Proteomes" id="UP000266239">
    <property type="component" value="Unassembled WGS sequence"/>
</dbReference>
<evidence type="ECO:0000256" key="1">
    <source>
        <dbReference type="ARBA" id="ARBA00004141"/>
    </source>
</evidence>
<dbReference type="SFLD" id="SFLDS00052">
    <property type="entry name" value="Ferric_Reductase_Domain"/>
    <property type="match status" value="1"/>
</dbReference>
<dbReference type="Proteomes" id="UP000286510">
    <property type="component" value="Unassembled WGS sequence"/>
</dbReference>
<organism evidence="8 16">
    <name type="scientific">Aphanomyces astaci</name>
    <name type="common">Crayfish plague agent</name>
    <dbReference type="NCBI Taxonomy" id="112090"/>
    <lineage>
        <taxon>Eukaryota</taxon>
        <taxon>Sar</taxon>
        <taxon>Stramenopiles</taxon>
        <taxon>Oomycota</taxon>
        <taxon>Saprolegniomycetes</taxon>
        <taxon>Saprolegniales</taxon>
        <taxon>Verrucalvaceae</taxon>
        <taxon>Aphanomyces</taxon>
    </lineage>
</organism>
<evidence type="ECO:0000313" key="12">
    <source>
        <dbReference type="EMBL" id="RHZ12599.1"/>
    </source>
</evidence>
<dbReference type="EMBL" id="QUTC01004158">
    <property type="protein sequence ID" value="RHY66243.1"/>
    <property type="molecule type" value="Genomic_DNA"/>
</dbReference>
<dbReference type="CDD" id="cd06186">
    <property type="entry name" value="NOX_Duox_like_FAD_NADP"/>
    <property type="match status" value="1"/>
</dbReference>
<dbReference type="InterPro" id="IPR013121">
    <property type="entry name" value="Fe_red_NAD-bd_6"/>
</dbReference>